<evidence type="ECO:0000256" key="4">
    <source>
        <dbReference type="PROSITE-ProRule" id="PRU00330"/>
    </source>
</evidence>
<dbReference type="InterPro" id="IPR001373">
    <property type="entry name" value="Cullin_N"/>
</dbReference>
<dbReference type="PROSITE" id="PS50069">
    <property type="entry name" value="CULLIN_2"/>
    <property type="match status" value="1"/>
</dbReference>
<keyword evidence="3" id="KW-0832">Ubl conjugation</keyword>
<dbReference type="Gene3D" id="1.20.1310.10">
    <property type="entry name" value="Cullin Repeats"/>
    <property type="match status" value="4"/>
</dbReference>
<dbReference type="FunFam" id="1.20.1310.10:FF:000031">
    <property type="entry name" value="Ubiquitin ligase subunit CulD"/>
    <property type="match status" value="1"/>
</dbReference>
<evidence type="ECO:0000256" key="1">
    <source>
        <dbReference type="ARBA" id="ARBA00006019"/>
    </source>
</evidence>
<dbReference type="InterPro" id="IPR016158">
    <property type="entry name" value="Cullin_homology"/>
</dbReference>
<organism evidence="8 9">
    <name type="scientific">[Torrubiella] hemipterigena</name>
    <dbReference type="NCBI Taxonomy" id="1531966"/>
    <lineage>
        <taxon>Eukaryota</taxon>
        <taxon>Fungi</taxon>
        <taxon>Dikarya</taxon>
        <taxon>Ascomycota</taxon>
        <taxon>Pezizomycotina</taxon>
        <taxon>Sordariomycetes</taxon>
        <taxon>Hypocreomycetidae</taxon>
        <taxon>Hypocreales</taxon>
        <taxon>Clavicipitaceae</taxon>
        <taxon>Clavicipitaceae incertae sedis</taxon>
        <taxon>'Torrubiella' clade</taxon>
    </lineage>
</organism>
<evidence type="ECO:0000256" key="2">
    <source>
        <dbReference type="ARBA" id="ARBA00022499"/>
    </source>
</evidence>
<dbReference type="Pfam" id="PF26557">
    <property type="entry name" value="Cullin_AB"/>
    <property type="match status" value="1"/>
</dbReference>
<accession>A0A0A1TIR7</accession>
<dbReference type="InterPro" id="IPR045093">
    <property type="entry name" value="Cullin"/>
</dbReference>
<proteinExistence type="inferred from homology"/>
<sequence length="834" mass="94742">MQHDADQTSPSRRRPRLPSSSSSPFTAKRPKFADEPSMVSPKAKGKLPAVADADGAGRPSAFQPHTGAKKLVIKNLRKPANREAQVEEYYQKTAAELDAALAAILSGTRPNAPLERLYRGVEDTCRRGRADAVYKLLNDHIIGHLQATVLKRIRQRGDTSNVKVLANVLDEWKIWNKQTVLIRSTFSFLDRTYLLRESLPSINDMAITQFRRMLFPSSSSTNQRPFEGDVVKGICDLIEADRRGNDARDPELLRDSIMMLYVLGVYTKHFEPVFLATSKGYFQECGTTWNMSNLRDHIDSCETLLQREDHRCMAFNIDSTTEKLLMQTAHTVLIEEYADKLLHKESLSQLLEDKDIRSMKGLYELLKLSNLQLRMKQPWGEYVRVTGASIIGDKEKGEEMVIRLLDLRRSLDLFIRDSFVKDDAFLYEMREAFAKFMNDRQIASCWNSGTSKIGEMTAKHVDMLLRGGLKALPKQLLSDVQDRATAEKEGLSSTGDEDAELDRQLDQALELFRFIEGKDAFEAFYKKDLARRLLMGRSASKDAERNMLTKLRGECGANFTHNLEQMFKDQDIAKDEMDSFREYNESLGEDKPSIDLQVMVLSAAAWPTYPDVPITVPAAVAKQMERFDGHYKSTHTGRALKWKHSLAHCSVKGVFPKGSKELLVSAFQAIVLLMFNRVGNDDALSYDEISEGTGLKDGDLERTLQSLACGKVRVLTKHPKGRDVKTTDTFTFNKTFSDPKYRVKINQIQLKETKEENKATHERIEQDRRFETQAAIVRVMKSRKTMGHSELVAEVINLTKKRGSVEPAAIKKEIESLIDKDYLEREGNTYTYQA</sequence>
<dbReference type="STRING" id="1531966.A0A0A1TIR7"/>
<dbReference type="Gene3D" id="3.30.230.130">
    <property type="entry name" value="Cullin, Chain C, Domain 2"/>
    <property type="match status" value="1"/>
</dbReference>
<dbReference type="Pfam" id="PF00888">
    <property type="entry name" value="Cullin"/>
    <property type="match status" value="1"/>
</dbReference>
<evidence type="ECO:0000313" key="8">
    <source>
        <dbReference type="EMBL" id="CEJ94934.1"/>
    </source>
</evidence>
<dbReference type="PANTHER" id="PTHR11932">
    <property type="entry name" value="CULLIN"/>
    <property type="match status" value="1"/>
</dbReference>
<dbReference type="InterPro" id="IPR036317">
    <property type="entry name" value="Cullin_homology_sf"/>
</dbReference>
<name>A0A0A1TIR7_9HYPO</name>
<dbReference type="InterPro" id="IPR036388">
    <property type="entry name" value="WH-like_DNA-bd_sf"/>
</dbReference>
<dbReference type="SUPFAM" id="SSF46785">
    <property type="entry name" value="Winged helix' DNA-binding domain"/>
    <property type="match status" value="1"/>
</dbReference>
<dbReference type="HOGENOM" id="CLU_004747_7_0_1"/>
<reference evidence="8 9" key="1">
    <citation type="journal article" date="2015" name="Genome Announc.">
        <title>Draft Genome Sequence and Gene Annotation of the Entomopathogenic Fungus Verticillium hemipterigenum.</title>
        <authorList>
            <person name="Horn F."/>
            <person name="Habel A."/>
            <person name="Scharf D.H."/>
            <person name="Dworschak J."/>
            <person name="Brakhage A.A."/>
            <person name="Guthke R."/>
            <person name="Hertweck C."/>
            <person name="Linde J."/>
        </authorList>
    </citation>
    <scope>NUCLEOTIDE SEQUENCE [LARGE SCALE GENOMIC DNA]</scope>
</reference>
<dbReference type="AlphaFoldDB" id="A0A0A1TIR7"/>
<comment type="similarity">
    <text evidence="1 4 5">Belongs to the cullin family.</text>
</comment>
<dbReference type="Pfam" id="PF10557">
    <property type="entry name" value="Cullin_Nedd8"/>
    <property type="match status" value="1"/>
</dbReference>
<feature type="domain" description="Cullin family profile" evidence="7">
    <location>
        <begin position="452"/>
        <end position="708"/>
    </location>
</feature>
<dbReference type="SMART" id="SM00182">
    <property type="entry name" value="CULLIN"/>
    <property type="match status" value="1"/>
</dbReference>
<dbReference type="InterPro" id="IPR016159">
    <property type="entry name" value="Cullin_repeat-like_dom_sf"/>
</dbReference>
<evidence type="ECO:0000256" key="3">
    <source>
        <dbReference type="ARBA" id="ARBA00022843"/>
    </source>
</evidence>
<dbReference type="SUPFAM" id="SSF74788">
    <property type="entry name" value="Cullin repeat-like"/>
    <property type="match status" value="1"/>
</dbReference>
<dbReference type="InterPro" id="IPR059120">
    <property type="entry name" value="Cullin-like_AB"/>
</dbReference>
<dbReference type="SMART" id="SM00884">
    <property type="entry name" value="Cullin_Nedd8"/>
    <property type="match status" value="1"/>
</dbReference>
<dbReference type="SUPFAM" id="SSF75632">
    <property type="entry name" value="Cullin homology domain"/>
    <property type="match status" value="1"/>
</dbReference>
<keyword evidence="2" id="KW-1017">Isopeptide bond</keyword>
<dbReference type="FunFam" id="1.10.10.10:FF:000014">
    <property type="entry name" value="Cullin 1"/>
    <property type="match status" value="1"/>
</dbReference>
<dbReference type="Proteomes" id="UP000039046">
    <property type="component" value="Unassembled WGS sequence"/>
</dbReference>
<dbReference type="OrthoDB" id="27073at2759"/>
<evidence type="ECO:0000256" key="6">
    <source>
        <dbReference type="SAM" id="MobiDB-lite"/>
    </source>
</evidence>
<dbReference type="GO" id="GO:0031625">
    <property type="term" value="F:ubiquitin protein ligase binding"/>
    <property type="evidence" value="ECO:0007669"/>
    <property type="project" value="InterPro"/>
</dbReference>
<dbReference type="EMBL" id="CDHN01000008">
    <property type="protein sequence ID" value="CEJ94934.1"/>
    <property type="molecule type" value="Genomic_DNA"/>
</dbReference>
<protein>
    <recommendedName>
        <fullName evidence="7">Cullin family profile domain-containing protein</fullName>
    </recommendedName>
</protein>
<keyword evidence="9" id="KW-1185">Reference proteome</keyword>
<evidence type="ECO:0000259" key="7">
    <source>
        <dbReference type="PROSITE" id="PS50069"/>
    </source>
</evidence>
<evidence type="ECO:0000313" key="9">
    <source>
        <dbReference type="Proteomes" id="UP000039046"/>
    </source>
</evidence>
<dbReference type="InterPro" id="IPR019559">
    <property type="entry name" value="Cullin_neddylation_domain"/>
</dbReference>
<dbReference type="InterPro" id="IPR036390">
    <property type="entry name" value="WH_DNA-bd_sf"/>
</dbReference>
<gene>
    <name evidence="8" type="ORF">VHEMI10440</name>
</gene>
<dbReference type="GO" id="GO:0006511">
    <property type="term" value="P:ubiquitin-dependent protein catabolic process"/>
    <property type="evidence" value="ECO:0007669"/>
    <property type="project" value="InterPro"/>
</dbReference>
<evidence type="ECO:0000256" key="5">
    <source>
        <dbReference type="RuleBase" id="RU003829"/>
    </source>
</evidence>
<dbReference type="Gene3D" id="1.10.10.10">
    <property type="entry name" value="Winged helix-like DNA-binding domain superfamily/Winged helix DNA-binding domain"/>
    <property type="match status" value="1"/>
</dbReference>
<feature type="region of interest" description="Disordered" evidence="6">
    <location>
        <begin position="1"/>
        <end position="66"/>
    </location>
</feature>